<dbReference type="Proteomes" id="UP001335737">
    <property type="component" value="Unassembled WGS sequence"/>
</dbReference>
<reference evidence="2 3" key="1">
    <citation type="journal article" date="2024" name="Int. J. Syst. Evol. Microbiol.">
        <title>Virgibacillus tibetensis sp. nov., isolated from salt lake on the Tibetan Plateau of China.</title>
        <authorList>
            <person name="Phurbu D."/>
            <person name="Liu Z.-X."/>
            <person name="Wang R."/>
            <person name="Zheng Y.-Y."/>
            <person name="Liu H.-C."/>
            <person name="Zhou Y.-G."/>
            <person name="Yu Y.-J."/>
            <person name="Li A.-H."/>
        </authorList>
    </citation>
    <scope>NUCLEOTIDE SEQUENCE [LARGE SCALE GENOMIC DNA]</scope>
    <source>
        <strain evidence="2 3">C22-A2</strain>
    </source>
</reference>
<feature type="domain" description="HTH cro/C1-type" evidence="1">
    <location>
        <begin position="10"/>
        <end position="64"/>
    </location>
</feature>
<proteinExistence type="predicted"/>
<keyword evidence="3" id="KW-1185">Reference proteome</keyword>
<evidence type="ECO:0000313" key="2">
    <source>
        <dbReference type="EMBL" id="MEC5422357.1"/>
    </source>
</evidence>
<evidence type="ECO:0000259" key="1">
    <source>
        <dbReference type="PROSITE" id="PS50943"/>
    </source>
</evidence>
<organism evidence="2 3">
    <name type="scientific">Virgibacillus tibetensis</name>
    <dbReference type="NCBI Taxonomy" id="3042313"/>
    <lineage>
        <taxon>Bacteria</taxon>
        <taxon>Bacillati</taxon>
        <taxon>Bacillota</taxon>
        <taxon>Bacilli</taxon>
        <taxon>Bacillales</taxon>
        <taxon>Bacillaceae</taxon>
        <taxon>Virgibacillus</taxon>
    </lineage>
</organism>
<name>A0ABU6KCW3_9BACI</name>
<dbReference type="Pfam" id="PF13443">
    <property type="entry name" value="HTH_26"/>
    <property type="match status" value="1"/>
</dbReference>
<dbReference type="SUPFAM" id="SSF47413">
    <property type="entry name" value="lambda repressor-like DNA-binding domains"/>
    <property type="match status" value="1"/>
</dbReference>
<gene>
    <name evidence="2" type="ORF">QGM71_02485</name>
</gene>
<dbReference type="CDD" id="cd00093">
    <property type="entry name" value="HTH_XRE"/>
    <property type="match status" value="1"/>
</dbReference>
<accession>A0ABU6KCW3</accession>
<sequence length="74" mass="8724">MAYLVGRCLLQKLLDQKDMEQIELAHRLNVKPPQINKYVKGKQRMSIQVAYNIAHILNCHIEDLYEWIEVGDDE</sequence>
<protein>
    <submittedName>
        <fullName evidence="2">Helix-turn-helix transcriptional regulator</fullName>
    </submittedName>
</protein>
<dbReference type="Gene3D" id="1.10.260.40">
    <property type="entry name" value="lambda repressor-like DNA-binding domains"/>
    <property type="match status" value="1"/>
</dbReference>
<dbReference type="PROSITE" id="PS50943">
    <property type="entry name" value="HTH_CROC1"/>
    <property type="match status" value="1"/>
</dbReference>
<dbReference type="RefSeq" id="WP_327605924.1">
    <property type="nucleotide sequence ID" value="NZ_JARZFX010000001.1"/>
</dbReference>
<dbReference type="InterPro" id="IPR010982">
    <property type="entry name" value="Lambda_DNA-bd_dom_sf"/>
</dbReference>
<dbReference type="EMBL" id="JARZFX010000001">
    <property type="protein sequence ID" value="MEC5422357.1"/>
    <property type="molecule type" value="Genomic_DNA"/>
</dbReference>
<comment type="caution">
    <text evidence="2">The sequence shown here is derived from an EMBL/GenBank/DDBJ whole genome shotgun (WGS) entry which is preliminary data.</text>
</comment>
<dbReference type="SMART" id="SM00530">
    <property type="entry name" value="HTH_XRE"/>
    <property type="match status" value="1"/>
</dbReference>
<dbReference type="InterPro" id="IPR001387">
    <property type="entry name" value="Cro/C1-type_HTH"/>
</dbReference>
<evidence type="ECO:0000313" key="3">
    <source>
        <dbReference type="Proteomes" id="UP001335737"/>
    </source>
</evidence>